<keyword evidence="4" id="KW-1185">Reference proteome</keyword>
<dbReference type="Proteomes" id="UP000629596">
    <property type="component" value="Unassembled WGS sequence"/>
</dbReference>
<evidence type="ECO:0000313" key="2">
    <source>
        <dbReference type="EMBL" id="RDU50257.1"/>
    </source>
</evidence>
<evidence type="ECO:0000313" key="4">
    <source>
        <dbReference type="Proteomes" id="UP000629596"/>
    </source>
</evidence>
<dbReference type="Pfam" id="PF17170">
    <property type="entry name" value="DUF5128"/>
    <property type="match status" value="1"/>
</dbReference>
<reference evidence="2 3" key="1">
    <citation type="submission" date="2018-07" db="EMBL/GenBank/DDBJ databases">
        <title>Parabacteroides acidifaciens nov. sp., isolated from human feces.</title>
        <authorList>
            <person name="Wang Y.J."/>
        </authorList>
    </citation>
    <scope>NUCLEOTIDE SEQUENCE [LARGE SCALE GENOMIC DNA]</scope>
    <source>
        <strain evidence="2 3">426-9</strain>
    </source>
</reference>
<dbReference type="PROSITE" id="PS51257">
    <property type="entry name" value="PROKAR_LIPOPROTEIN"/>
    <property type="match status" value="1"/>
</dbReference>
<dbReference type="InterPro" id="IPR011042">
    <property type="entry name" value="6-blade_b-propeller_TolB-like"/>
</dbReference>
<accession>A0A3D8HI42</accession>
<evidence type="ECO:0000313" key="1">
    <source>
        <dbReference type="EMBL" id="MBC8600980.1"/>
    </source>
</evidence>
<gene>
    <name evidence="2" type="ORF">DWU89_04575</name>
    <name evidence="1" type="ORF">H8784_04500</name>
</gene>
<dbReference type="RefSeq" id="WP_115498497.1">
    <property type="nucleotide sequence ID" value="NZ_JACRTI010000007.1"/>
</dbReference>
<sequence length="395" mass="44592">MKKMLFWLIAVVALTGCGSKNSTDKLPVLDLTNPNFASDRVEISDEIKSIEYVPLELTDESLIAEILDLAVSDDYVFIYSTRQDGILQFDRKGHFVRSVAKTGNGPGETAQIVSLSVDDENRLLCVSEFFSTSFYSFDGEFIKKVNTLRPYLWQYCIGPNTMAEMGRESIPMDTPGIFSLGVFNLATDDTIAIRQTVGNMDLLPLKETLLGEWNFNGGTGGMLCYSAGIDTVWELGMDGIHPAFRIDFGFSADEQKMVRSEPGAIVDGKYWISRFFETPRRYIVKCFEADNQSRFHLFSLDKETGAVCHEKSSIDAMELFKHNRILTGIGIHNETDGGLPVWPYYSYPGKKLMVQLNTAVEIEYLKEKYPELKQHPVLQKITEDSNPLVTIYHLR</sequence>
<dbReference type="Proteomes" id="UP000256321">
    <property type="component" value="Unassembled WGS sequence"/>
</dbReference>
<proteinExistence type="predicted"/>
<name>A0A3D8HI42_9BACT</name>
<evidence type="ECO:0000313" key="3">
    <source>
        <dbReference type="Proteomes" id="UP000256321"/>
    </source>
</evidence>
<dbReference type="EMBL" id="QREV01000007">
    <property type="protein sequence ID" value="RDU50257.1"/>
    <property type="molecule type" value="Genomic_DNA"/>
</dbReference>
<dbReference type="EMBL" id="JACRTI010000007">
    <property type="protein sequence ID" value="MBC8600980.1"/>
    <property type="molecule type" value="Genomic_DNA"/>
</dbReference>
<dbReference type="AlphaFoldDB" id="A0A3D8HI42"/>
<protein>
    <submittedName>
        <fullName evidence="2">6-bladed beta-propeller</fullName>
    </submittedName>
</protein>
<reference evidence="1 4" key="2">
    <citation type="submission" date="2020-08" db="EMBL/GenBank/DDBJ databases">
        <title>Genome public.</title>
        <authorList>
            <person name="Liu C."/>
            <person name="Sun Q."/>
        </authorList>
    </citation>
    <scope>NUCLEOTIDE SEQUENCE [LARGE SCALE GENOMIC DNA]</scope>
    <source>
        <strain evidence="1 4">426_9</strain>
    </source>
</reference>
<organism evidence="2 3">
    <name type="scientific">Parabacteroides acidifaciens</name>
    <dbReference type="NCBI Taxonomy" id="2290935"/>
    <lineage>
        <taxon>Bacteria</taxon>
        <taxon>Pseudomonadati</taxon>
        <taxon>Bacteroidota</taxon>
        <taxon>Bacteroidia</taxon>
        <taxon>Bacteroidales</taxon>
        <taxon>Tannerellaceae</taxon>
        <taxon>Parabacteroides</taxon>
    </lineage>
</organism>
<dbReference type="Gene3D" id="2.120.10.30">
    <property type="entry name" value="TolB, C-terminal domain"/>
    <property type="match status" value="1"/>
</dbReference>
<comment type="caution">
    <text evidence="2">The sequence shown here is derived from an EMBL/GenBank/DDBJ whole genome shotgun (WGS) entry which is preliminary data.</text>
</comment>